<evidence type="ECO:0000256" key="1">
    <source>
        <dbReference type="ARBA" id="ARBA00023002"/>
    </source>
</evidence>
<dbReference type="AlphaFoldDB" id="A0A1J5MSL3"/>
<gene>
    <name evidence="3" type="ORF">BerOc1_00921</name>
</gene>
<dbReference type="OrthoDB" id="9777685at2"/>
<dbReference type="RefSeq" id="WP_071544560.1">
    <property type="nucleotide sequence ID" value="NZ_LKAQ01000004.1"/>
</dbReference>
<dbReference type="Proteomes" id="UP000181901">
    <property type="component" value="Unassembled WGS sequence"/>
</dbReference>
<dbReference type="Gene3D" id="1.20.1050.140">
    <property type="match status" value="1"/>
</dbReference>
<evidence type="ECO:0000313" key="3">
    <source>
        <dbReference type="EMBL" id="OIQ49002.1"/>
    </source>
</evidence>
<dbReference type="PANTHER" id="PTHR42947">
    <property type="entry name" value="COB--COM HETERODISULFIDE REDUCTASE SUBUNIT B 1"/>
    <property type="match status" value="1"/>
</dbReference>
<dbReference type="Pfam" id="PF02754">
    <property type="entry name" value="CCG"/>
    <property type="match status" value="2"/>
</dbReference>
<keyword evidence="4" id="KW-1185">Reference proteome</keyword>
<organism evidence="3 4">
    <name type="scientific">Pseudodesulfovibrio hydrargyri</name>
    <dbReference type="NCBI Taxonomy" id="2125990"/>
    <lineage>
        <taxon>Bacteria</taxon>
        <taxon>Pseudomonadati</taxon>
        <taxon>Thermodesulfobacteriota</taxon>
        <taxon>Desulfovibrionia</taxon>
        <taxon>Desulfovibrionales</taxon>
        <taxon>Desulfovibrionaceae</taxon>
    </lineage>
</organism>
<evidence type="ECO:0000259" key="2">
    <source>
        <dbReference type="Pfam" id="PF02754"/>
    </source>
</evidence>
<protein>
    <submittedName>
        <fullName evidence="3">sn-glycerol-3-phosphate dehydrogenase subunit C</fullName>
    </submittedName>
</protein>
<feature type="domain" description="Cysteine-rich" evidence="2">
    <location>
        <begin position="145"/>
        <end position="235"/>
    </location>
</feature>
<dbReference type="GO" id="GO:0016491">
    <property type="term" value="F:oxidoreductase activity"/>
    <property type="evidence" value="ECO:0007669"/>
    <property type="project" value="UniProtKB-KW"/>
</dbReference>
<feature type="domain" description="Cysteine-rich" evidence="2">
    <location>
        <begin position="3"/>
        <end position="83"/>
    </location>
</feature>
<reference evidence="3 4" key="1">
    <citation type="submission" date="2015-09" db="EMBL/GenBank/DDBJ databases">
        <title>Genome of Desulfovibrio dechloracetivorans BerOc1, a mercury methylating strain isolated from highly hydrocarbons and metals contaminated coastal sediments.</title>
        <authorList>
            <person name="Goni Urriza M."/>
            <person name="Gassie C."/>
            <person name="Bouchez O."/>
            <person name="Klopp C."/>
            <person name="Ranchou-Peyruse A."/>
            <person name="Remy G."/>
        </authorList>
    </citation>
    <scope>NUCLEOTIDE SEQUENCE [LARGE SCALE GENOMIC DNA]</scope>
    <source>
        <strain evidence="3 4">BerOc1</strain>
    </source>
</reference>
<dbReference type="InterPro" id="IPR004017">
    <property type="entry name" value="Cys_rich_dom"/>
</dbReference>
<evidence type="ECO:0000313" key="4">
    <source>
        <dbReference type="Proteomes" id="UP000181901"/>
    </source>
</evidence>
<dbReference type="InterPro" id="IPR051278">
    <property type="entry name" value="HdrB/HdrD_reductase"/>
</dbReference>
<proteinExistence type="predicted"/>
<dbReference type="PANTHER" id="PTHR42947:SF1">
    <property type="entry name" value="COB--COM HETERODISULFIDE REDUCTASE SUBUNIT B 1"/>
    <property type="match status" value="1"/>
</dbReference>
<accession>A0A1J5MSL3</accession>
<name>A0A1J5MSL3_9BACT</name>
<keyword evidence="1" id="KW-0560">Oxidoreductase</keyword>
<sequence>MRYAYFPGCKIPHHLPQYGDSVRAVCRALDVELVDIEFNCCGYPVRNESEPASVFSAARNFALAERAGLGIMTPCKCCFGNLKYAASRLHESPELAGEVERLLAREGLALPQRMEVRHLLTVLDRDVGAQTLAERATLPLYGVKVACHYGCHALRPGKVTGFDDPLAPTVFERVVAALGAETVDWALRLECCGHPLRGRDEVISESIMRRKLESAAGAGAHILATACTYCQLQFDVERDRHSFNSPWRAMVPAVLVSQLVGAALGLEEKRLGLTRNRIPWSKSVLSNDVS</sequence>
<dbReference type="EMBL" id="LKAQ01000004">
    <property type="protein sequence ID" value="OIQ49002.1"/>
    <property type="molecule type" value="Genomic_DNA"/>
</dbReference>
<comment type="caution">
    <text evidence="3">The sequence shown here is derived from an EMBL/GenBank/DDBJ whole genome shotgun (WGS) entry which is preliminary data.</text>
</comment>